<proteinExistence type="predicted"/>
<dbReference type="Pfam" id="PF04073">
    <property type="entry name" value="tRNA_edit"/>
    <property type="match status" value="1"/>
</dbReference>
<accession>A0A4Y6V7V2</accession>
<dbReference type="InterPro" id="IPR036754">
    <property type="entry name" value="YbaK/aa-tRNA-synt-asso_dom_sf"/>
</dbReference>
<sequence length="167" mass="17646">MSFESVIQDLAVRAKDLAPIQTALSSATVEDAAKALNVKPDQIAKTLGVKIGTGETAQTVLIVMAGTRRLDNRLTREALGGKPRFLNGEDVEALTSHPPGGVCPFGLKTPLAIYCDRSLTAHEFVYPAAGSRNASLKITPEHLGVLTGENWVDVTQPLLSLAEASSP</sequence>
<dbReference type="InterPro" id="IPR007214">
    <property type="entry name" value="YbaK/aa-tRNA-synth-assoc-dom"/>
</dbReference>
<dbReference type="Gene3D" id="3.90.960.10">
    <property type="entry name" value="YbaK/aminoacyl-tRNA synthetase-associated domain"/>
    <property type="match status" value="1"/>
</dbReference>
<dbReference type="Proteomes" id="UP000317214">
    <property type="component" value="Chromosome"/>
</dbReference>
<protein>
    <submittedName>
        <fullName evidence="2">YbaK/EbsC family protein</fullName>
    </submittedName>
</protein>
<dbReference type="PANTHER" id="PTHR30411:SF1">
    <property type="entry name" value="CYTOPLASMIC PROTEIN"/>
    <property type="match status" value="1"/>
</dbReference>
<dbReference type="KEGG" id="ntn:D5366_05100"/>
<gene>
    <name evidence="2" type="ORF">D5366_05100</name>
</gene>
<dbReference type="PANTHER" id="PTHR30411">
    <property type="entry name" value="CYTOPLASMIC PROTEIN"/>
    <property type="match status" value="1"/>
</dbReference>
<dbReference type="SUPFAM" id="SSF55826">
    <property type="entry name" value="YbaK/ProRS associated domain"/>
    <property type="match status" value="1"/>
</dbReference>
<feature type="domain" description="YbaK/aminoacyl-tRNA synthetase-associated" evidence="1">
    <location>
        <begin position="27"/>
        <end position="143"/>
    </location>
</feature>
<dbReference type="RefSeq" id="WP_141492549.1">
    <property type="nucleotide sequence ID" value="NZ_CP032485.1"/>
</dbReference>
<reference evidence="2 3" key="1">
    <citation type="submission" date="2018-09" db="EMBL/GenBank/DDBJ databases">
        <title>The complete genome sequence of Neokomagataea tanensis NBRC 106556(T).</title>
        <authorList>
            <person name="Chua K.-O."/>
            <person name="See-Too W.-S."/>
            <person name="Hong K.-W."/>
            <person name="Yin W.-F."/>
            <person name="Chan K.-G."/>
        </authorList>
    </citation>
    <scope>NUCLEOTIDE SEQUENCE [LARGE SCALE GENOMIC DNA]</scope>
    <source>
        <strain evidence="3">AH13 \ NBRC 106556</strain>
    </source>
</reference>
<dbReference type="CDD" id="cd04333">
    <property type="entry name" value="ProX_deacylase"/>
    <property type="match status" value="1"/>
</dbReference>
<dbReference type="OrthoDB" id="9798760at2"/>
<name>A0A4Y6V7V2_9PROT</name>
<evidence type="ECO:0000313" key="3">
    <source>
        <dbReference type="Proteomes" id="UP000317214"/>
    </source>
</evidence>
<organism evidence="2 3">
    <name type="scientific">Neokomagataea tanensis</name>
    <dbReference type="NCBI Taxonomy" id="661191"/>
    <lineage>
        <taxon>Bacteria</taxon>
        <taxon>Pseudomonadati</taxon>
        <taxon>Pseudomonadota</taxon>
        <taxon>Alphaproteobacteria</taxon>
        <taxon>Acetobacterales</taxon>
        <taxon>Acetobacteraceae</taxon>
        <taxon>Neokomagataea</taxon>
    </lineage>
</organism>
<keyword evidence="3" id="KW-1185">Reference proteome</keyword>
<dbReference type="AlphaFoldDB" id="A0A4Y6V7V2"/>
<dbReference type="EMBL" id="CP032485">
    <property type="protein sequence ID" value="QDH24711.1"/>
    <property type="molecule type" value="Genomic_DNA"/>
</dbReference>
<dbReference type="GO" id="GO:0002161">
    <property type="term" value="F:aminoacyl-tRNA deacylase activity"/>
    <property type="evidence" value="ECO:0007669"/>
    <property type="project" value="InterPro"/>
</dbReference>
<evidence type="ECO:0000259" key="1">
    <source>
        <dbReference type="Pfam" id="PF04073"/>
    </source>
</evidence>
<evidence type="ECO:0000313" key="2">
    <source>
        <dbReference type="EMBL" id="QDH24711.1"/>
    </source>
</evidence>